<evidence type="ECO:0000259" key="4">
    <source>
        <dbReference type="PROSITE" id="PS51350"/>
    </source>
</evidence>
<accession>A0ABN0P0E8</accession>
<comment type="function">
    <text evidence="1">General (non sugar-specific) component of the phosphoenolpyruvate-dependent sugar phosphotransferase system (sugar PTS). This major carbohydrate active-transport system catalyzes the phosphorylation of incoming sugar substrates concomitantly with their translocation across the cell membrane. The phosphoryl group from phosphoenolpyruvate (PEP) is transferred to the phosphoryl carrier protein HPr by enzyme I. Phospho-HPr then transfers it to the PTS EIIA domain.</text>
</comment>
<keyword evidence="3" id="KW-0762">Sugar transport</keyword>
<evidence type="ECO:0000256" key="2">
    <source>
        <dbReference type="ARBA" id="ARBA00020422"/>
    </source>
</evidence>
<reference evidence="5 6" key="1">
    <citation type="submission" date="2013-08" db="EMBL/GenBank/DDBJ databases">
        <authorList>
            <person name="Weinstock G."/>
            <person name="Sodergren E."/>
            <person name="Wylie T."/>
            <person name="Fulton L."/>
            <person name="Fulton R."/>
            <person name="Fronick C."/>
            <person name="O'Laughlin M."/>
            <person name="Godfrey J."/>
            <person name="Miner T."/>
            <person name="Herter B."/>
            <person name="Appelbaum E."/>
            <person name="Cordes M."/>
            <person name="Lek S."/>
            <person name="Wollam A."/>
            <person name="Pepin K.H."/>
            <person name="Palsikar V.B."/>
            <person name="Mitreva M."/>
            <person name="Wilson R.K."/>
        </authorList>
    </citation>
    <scope>NUCLEOTIDE SEQUENCE [LARGE SCALE GENOMIC DNA]</scope>
    <source>
        <strain evidence="5 6">ATCC 700332</strain>
    </source>
</reference>
<evidence type="ECO:0000313" key="6">
    <source>
        <dbReference type="Proteomes" id="UP000016649"/>
    </source>
</evidence>
<keyword evidence="6" id="KW-1185">Reference proteome</keyword>
<name>A0ABN0P0E8_TRELE</name>
<dbReference type="InterPro" id="IPR050399">
    <property type="entry name" value="HPr"/>
</dbReference>
<feature type="domain" description="HPr" evidence="4">
    <location>
        <begin position="1"/>
        <end position="85"/>
    </location>
</feature>
<evidence type="ECO:0000313" key="5">
    <source>
        <dbReference type="EMBL" id="ERJ93985.1"/>
    </source>
</evidence>
<dbReference type="Proteomes" id="UP000016649">
    <property type="component" value="Unassembled WGS sequence"/>
</dbReference>
<evidence type="ECO:0000256" key="3">
    <source>
        <dbReference type="ARBA" id="ARBA00022597"/>
    </source>
</evidence>
<dbReference type="RefSeq" id="WP_021686098.1">
    <property type="nucleotide sequence ID" value="NZ_KI260553.1"/>
</dbReference>
<dbReference type="InterPro" id="IPR000032">
    <property type="entry name" value="HPr-like"/>
</dbReference>
<dbReference type="CDD" id="cd00367">
    <property type="entry name" value="PTS-HPr_like"/>
    <property type="match status" value="1"/>
</dbReference>
<dbReference type="Gene3D" id="3.30.1340.10">
    <property type="entry name" value="HPr-like"/>
    <property type="match status" value="1"/>
</dbReference>
<protein>
    <recommendedName>
        <fullName evidence="2">Phosphocarrier protein HPr</fullName>
    </recommendedName>
</protein>
<gene>
    <name evidence="5" type="ORF">HMPREF9193_00532</name>
</gene>
<dbReference type="PANTHER" id="PTHR33705">
    <property type="entry name" value="PHOSPHOCARRIER PROTEIN HPR"/>
    <property type="match status" value="1"/>
</dbReference>
<organism evidence="5 6">
    <name type="scientific">Treponema lecithinolyticum ATCC 700332</name>
    <dbReference type="NCBI Taxonomy" id="1321815"/>
    <lineage>
        <taxon>Bacteria</taxon>
        <taxon>Pseudomonadati</taxon>
        <taxon>Spirochaetota</taxon>
        <taxon>Spirochaetia</taxon>
        <taxon>Spirochaetales</taxon>
        <taxon>Treponemataceae</taxon>
        <taxon>Treponema</taxon>
    </lineage>
</organism>
<dbReference type="SUPFAM" id="SSF55594">
    <property type="entry name" value="HPr-like"/>
    <property type="match status" value="1"/>
</dbReference>
<evidence type="ECO:0000256" key="1">
    <source>
        <dbReference type="ARBA" id="ARBA00003681"/>
    </source>
</evidence>
<proteinExistence type="predicted"/>
<dbReference type="PANTHER" id="PTHR33705:SF1">
    <property type="entry name" value="PHOSPHOCARRIER PROTEIN HPR"/>
    <property type="match status" value="1"/>
</dbReference>
<sequence length="85" mass="9291">MKEKYYTIAAENGVHARPAGYLVKKASEFLSEISISCNGKTASAKKLFALMKLGIKKGDTIHISVTGSDEEVASQTIFSFIEENF</sequence>
<dbReference type="InterPro" id="IPR035895">
    <property type="entry name" value="HPr-like_sf"/>
</dbReference>
<dbReference type="NCBIfam" id="TIGR01003">
    <property type="entry name" value="PTS_HPr_family"/>
    <property type="match status" value="1"/>
</dbReference>
<dbReference type="EMBL" id="AWVH01000009">
    <property type="protein sequence ID" value="ERJ93985.1"/>
    <property type="molecule type" value="Genomic_DNA"/>
</dbReference>
<dbReference type="PRINTS" id="PR00107">
    <property type="entry name" value="PHOSPHOCPHPR"/>
</dbReference>
<comment type="caution">
    <text evidence="5">The sequence shown here is derived from an EMBL/GenBank/DDBJ whole genome shotgun (WGS) entry which is preliminary data.</text>
</comment>
<keyword evidence="3" id="KW-0813">Transport</keyword>
<dbReference type="PROSITE" id="PS51350">
    <property type="entry name" value="PTS_HPR_DOM"/>
    <property type="match status" value="1"/>
</dbReference>
<dbReference type="Pfam" id="PF00381">
    <property type="entry name" value="PTS-HPr"/>
    <property type="match status" value="1"/>
</dbReference>